<name>A0A2T6K911_9RHOB</name>
<dbReference type="OrthoDB" id="7867818at2"/>
<accession>A0A2T6K911</accession>
<evidence type="ECO:0000313" key="1">
    <source>
        <dbReference type="EMBL" id="PUB11243.1"/>
    </source>
</evidence>
<proteinExistence type="predicted"/>
<evidence type="ECO:0000313" key="2">
    <source>
        <dbReference type="Proteomes" id="UP000244523"/>
    </source>
</evidence>
<dbReference type="EMBL" id="QBUD01000014">
    <property type="protein sequence ID" value="PUB11243.1"/>
    <property type="molecule type" value="Genomic_DNA"/>
</dbReference>
<evidence type="ECO:0008006" key="3">
    <source>
        <dbReference type="Google" id="ProtNLM"/>
    </source>
</evidence>
<keyword evidence="2" id="KW-1185">Reference proteome</keyword>
<gene>
    <name evidence="1" type="ORF">C8N45_11415</name>
</gene>
<organism evidence="1 2">
    <name type="scientific">Yoonia sediminilitoris</name>
    <dbReference type="NCBI Taxonomy" id="1286148"/>
    <lineage>
        <taxon>Bacteria</taxon>
        <taxon>Pseudomonadati</taxon>
        <taxon>Pseudomonadota</taxon>
        <taxon>Alphaproteobacteria</taxon>
        <taxon>Rhodobacterales</taxon>
        <taxon>Paracoccaceae</taxon>
        <taxon>Yoonia</taxon>
    </lineage>
</organism>
<dbReference type="RefSeq" id="WP_108387885.1">
    <property type="nucleotide sequence ID" value="NZ_QBUD01000014.1"/>
</dbReference>
<reference evidence="1 2" key="1">
    <citation type="submission" date="2018-04" db="EMBL/GenBank/DDBJ databases">
        <title>Genomic Encyclopedia of Archaeal and Bacterial Type Strains, Phase II (KMG-II): from individual species to whole genera.</title>
        <authorList>
            <person name="Goeker M."/>
        </authorList>
    </citation>
    <scope>NUCLEOTIDE SEQUENCE [LARGE SCALE GENOMIC DNA]</scope>
    <source>
        <strain evidence="1 2">DSM 29955</strain>
    </source>
</reference>
<dbReference type="AlphaFoldDB" id="A0A2T6K911"/>
<protein>
    <recommendedName>
        <fullName evidence="3">N-(5'-phosphoribosyl)anthranilate isomerase</fullName>
    </recommendedName>
</protein>
<comment type="caution">
    <text evidence="1">The sequence shown here is derived from an EMBL/GenBank/DDBJ whole genome shotgun (WGS) entry which is preliminary data.</text>
</comment>
<sequence length="78" mass="9036">MEYEITRNKPVGQDWLNQIFNAKSAANGGVIRRKIKDVDREVGRERFELEVRRRGFHLFANGQDFIVICNNAPIAMIC</sequence>
<dbReference type="Proteomes" id="UP000244523">
    <property type="component" value="Unassembled WGS sequence"/>
</dbReference>